<feature type="region of interest" description="Disordered" evidence="2">
    <location>
        <begin position="1"/>
        <end position="40"/>
    </location>
</feature>
<dbReference type="InterPro" id="IPR005358">
    <property type="entry name" value="Puta_zinc/iron-chelating_dom"/>
</dbReference>
<accession>A0A4Y6U8A6</accession>
<sequence>MKHPNQAAPTAPTRREAQHPPTSPTIVAQGGEDPHKEAPFWRTTPLDEMTRTQWESLCDGCGRCCLEKLRDMETDEIIWTNVGCRLLDSCSGHCTRYKVRQRFVPDCIQLTPALLPTLDWLPPTCAYKLLRDGFDLPTWHPLRSGTAETVRQVGVGVDGRAISEKQAGALEDHETAWPGKWPARAERPQQLKRHVKPAPTKRTP</sequence>
<protein>
    <recommendedName>
        <fullName evidence="1">UPF0260 protein E3E12_05135</fullName>
    </recommendedName>
</protein>
<comment type="similarity">
    <text evidence="1">Belongs to the UPF0260 family.</text>
</comment>
<dbReference type="EMBL" id="CP038231">
    <property type="protein sequence ID" value="QDH13673.1"/>
    <property type="molecule type" value="Genomic_DNA"/>
</dbReference>
<dbReference type="NCBIfam" id="NF003507">
    <property type="entry name" value="PRK05170.2-5"/>
    <property type="match status" value="1"/>
</dbReference>
<dbReference type="InterPro" id="IPR008228">
    <property type="entry name" value="UCP006173"/>
</dbReference>
<organism evidence="3 4">
    <name type="scientific">Formicincola oecophyllae</name>
    <dbReference type="NCBI Taxonomy" id="2558361"/>
    <lineage>
        <taxon>Bacteria</taxon>
        <taxon>Pseudomonadati</taxon>
        <taxon>Pseudomonadota</taxon>
        <taxon>Alphaproteobacteria</taxon>
        <taxon>Acetobacterales</taxon>
        <taxon>Acetobacteraceae</taxon>
        <taxon>Formicincola</taxon>
    </lineage>
</organism>
<keyword evidence="4" id="KW-1185">Reference proteome</keyword>
<dbReference type="KEGG" id="swf:E3E12_05135"/>
<proteinExistence type="inferred from homology"/>
<dbReference type="PANTHER" id="PTHR37421:SF1">
    <property type="entry name" value="UPF0260 PROTEIN YCGN"/>
    <property type="match status" value="1"/>
</dbReference>
<feature type="region of interest" description="Disordered" evidence="2">
    <location>
        <begin position="167"/>
        <end position="204"/>
    </location>
</feature>
<evidence type="ECO:0000313" key="4">
    <source>
        <dbReference type="Proteomes" id="UP000318709"/>
    </source>
</evidence>
<dbReference type="PANTHER" id="PTHR37421">
    <property type="entry name" value="UPF0260 PROTEIN YCGN"/>
    <property type="match status" value="1"/>
</dbReference>
<gene>
    <name evidence="3" type="ORF">E3E12_05135</name>
</gene>
<dbReference type="OrthoDB" id="9786855at2"/>
<dbReference type="AlphaFoldDB" id="A0A4Y6U8A6"/>
<dbReference type="RefSeq" id="WP_141443381.1">
    <property type="nucleotide sequence ID" value="NZ_CP038231.1"/>
</dbReference>
<dbReference type="HAMAP" id="MF_00676">
    <property type="entry name" value="UPF0260"/>
    <property type="match status" value="1"/>
</dbReference>
<evidence type="ECO:0000256" key="1">
    <source>
        <dbReference type="HAMAP-Rule" id="MF_00676"/>
    </source>
</evidence>
<dbReference type="NCBIfam" id="NF003501">
    <property type="entry name" value="PRK05170.1-5"/>
    <property type="match status" value="1"/>
</dbReference>
<dbReference type="Proteomes" id="UP000318709">
    <property type="component" value="Chromosome"/>
</dbReference>
<dbReference type="Pfam" id="PF03692">
    <property type="entry name" value="CxxCxxCC"/>
    <property type="match status" value="1"/>
</dbReference>
<reference evidence="3 4" key="1">
    <citation type="submission" date="2019-03" db="EMBL/GenBank/DDBJ databases">
        <title>The complete genome sequence of Swingsia_sp. F3b2 LMG30590(T).</title>
        <authorList>
            <person name="Chua K.-O."/>
            <person name="Chan K.-G."/>
            <person name="See-Too W.-S."/>
        </authorList>
    </citation>
    <scope>NUCLEOTIDE SEQUENCE [LARGE SCALE GENOMIC DNA]</scope>
    <source>
        <strain evidence="3 4">F3b2</strain>
    </source>
</reference>
<evidence type="ECO:0000256" key="2">
    <source>
        <dbReference type="SAM" id="MobiDB-lite"/>
    </source>
</evidence>
<evidence type="ECO:0000313" key="3">
    <source>
        <dbReference type="EMBL" id="QDH13673.1"/>
    </source>
</evidence>
<name>A0A4Y6U8A6_9PROT</name>